<feature type="transmembrane region" description="Helical" evidence="7">
    <location>
        <begin position="85"/>
        <end position="112"/>
    </location>
</feature>
<organism evidence="8 9">
    <name type="scientific">Paraburkholderia solitsugae</name>
    <dbReference type="NCBI Taxonomy" id="2675748"/>
    <lineage>
        <taxon>Bacteria</taxon>
        <taxon>Pseudomonadati</taxon>
        <taxon>Pseudomonadota</taxon>
        <taxon>Betaproteobacteria</taxon>
        <taxon>Burkholderiales</taxon>
        <taxon>Burkholderiaceae</taxon>
        <taxon>Paraburkholderia</taxon>
    </lineage>
</organism>
<dbReference type="InterPro" id="IPR029020">
    <property type="entry name" value="Ammonium/urea_transptr"/>
</dbReference>
<dbReference type="InterPro" id="IPR004937">
    <property type="entry name" value="Urea_transporter"/>
</dbReference>
<dbReference type="PANTHER" id="PTHR10464">
    <property type="entry name" value="UREA TRANSPORTER"/>
    <property type="match status" value="1"/>
</dbReference>
<feature type="transmembrane region" description="Helical" evidence="7">
    <location>
        <begin position="261"/>
        <end position="281"/>
    </location>
</feature>
<keyword evidence="4 7" id="KW-0812">Transmembrane</keyword>
<evidence type="ECO:0000256" key="4">
    <source>
        <dbReference type="ARBA" id="ARBA00022692"/>
    </source>
</evidence>
<feature type="transmembrane region" description="Helical" evidence="7">
    <location>
        <begin position="46"/>
        <end position="65"/>
    </location>
</feature>
<dbReference type="EMBL" id="WOEY01000183">
    <property type="protein sequence ID" value="NPT47935.1"/>
    <property type="molecule type" value="Genomic_DNA"/>
</dbReference>
<evidence type="ECO:0000256" key="7">
    <source>
        <dbReference type="SAM" id="Phobius"/>
    </source>
</evidence>
<comment type="similarity">
    <text evidence="2">Belongs to the urea transporter family.</text>
</comment>
<keyword evidence="6 7" id="KW-0472">Membrane</keyword>
<keyword evidence="3" id="KW-1003">Cell membrane</keyword>
<protein>
    <submittedName>
        <fullName evidence="8">Urea transporter</fullName>
    </submittedName>
</protein>
<gene>
    <name evidence="8" type="ORF">GNZ12_42925</name>
</gene>
<reference evidence="8 9" key="1">
    <citation type="submission" date="2019-11" db="EMBL/GenBank/DDBJ databases">
        <title>Metabolism of dissolved organic matter in forest soils.</title>
        <authorList>
            <person name="Cyle K.T."/>
            <person name="Wilhelm R.C."/>
            <person name="Martinez C.E."/>
        </authorList>
    </citation>
    <scope>NUCLEOTIDE SEQUENCE [LARGE SCALE GENOMIC DNA]</scope>
    <source>
        <strain evidence="8 9">1N</strain>
    </source>
</reference>
<keyword evidence="5 7" id="KW-1133">Transmembrane helix</keyword>
<evidence type="ECO:0000256" key="6">
    <source>
        <dbReference type="ARBA" id="ARBA00023136"/>
    </source>
</evidence>
<dbReference type="Pfam" id="PF03253">
    <property type="entry name" value="UT"/>
    <property type="match status" value="1"/>
</dbReference>
<feature type="transmembrane region" description="Helical" evidence="7">
    <location>
        <begin position="166"/>
        <end position="191"/>
    </location>
</feature>
<proteinExistence type="inferred from homology"/>
<evidence type="ECO:0000256" key="3">
    <source>
        <dbReference type="ARBA" id="ARBA00022475"/>
    </source>
</evidence>
<feature type="transmembrane region" description="Helical" evidence="7">
    <location>
        <begin position="198"/>
        <end position="218"/>
    </location>
</feature>
<dbReference type="PANTHER" id="PTHR10464:SF4">
    <property type="entry name" value="UREA TRANSPORTER"/>
    <property type="match status" value="1"/>
</dbReference>
<feature type="transmembrane region" description="Helical" evidence="7">
    <location>
        <begin position="230"/>
        <end position="254"/>
    </location>
</feature>
<sequence length="331" mass="33631">MHAAATEAQSAALRTLLRSLGQIVLQPNAFTGACLLAAWLLCDPRLACAALMGAIAANVSAVLAGHQEDDTRAGLHGFNGALAGLAAFSFVADNATAAAVAILAATGTAWLLEPWSRWLRARGLGYFSSPCLIVTWLWLPLVTHVAQPASLMNEPALGAAQLSRGLLAGFAQTGFASGALPGLLVLTGIAVASRRHALWALIGAGLASAVHLLLGASASSYDAGLLGFNGALTAIALADCSIAATLGGVALSVVLQAAAAYYALPAMTAPFVLATWSMQWLTGRFTRAVPVPKPVARAEAGRPVTSPASARSLASVRRAGWTAGLGRGLKP</sequence>
<dbReference type="Gene3D" id="1.10.3430.10">
    <property type="entry name" value="Ammonium transporter AmtB like domains"/>
    <property type="match status" value="1"/>
</dbReference>
<evidence type="ECO:0000256" key="2">
    <source>
        <dbReference type="ARBA" id="ARBA00005914"/>
    </source>
</evidence>
<evidence type="ECO:0000313" key="9">
    <source>
        <dbReference type="Proteomes" id="UP000652198"/>
    </source>
</evidence>
<feature type="transmembrane region" description="Helical" evidence="7">
    <location>
        <begin position="124"/>
        <end position="146"/>
    </location>
</feature>
<comment type="caution">
    <text evidence="8">The sequence shown here is derived from an EMBL/GenBank/DDBJ whole genome shotgun (WGS) entry which is preliminary data.</text>
</comment>
<name>A0ABX2C782_9BURK</name>
<dbReference type="RefSeq" id="WP_172318959.1">
    <property type="nucleotide sequence ID" value="NZ_WOEY01000183.1"/>
</dbReference>
<dbReference type="Proteomes" id="UP000652198">
    <property type="component" value="Unassembled WGS sequence"/>
</dbReference>
<evidence type="ECO:0000313" key="8">
    <source>
        <dbReference type="EMBL" id="NPT47935.1"/>
    </source>
</evidence>
<keyword evidence="9" id="KW-1185">Reference proteome</keyword>
<comment type="subcellular location">
    <subcellularLocation>
        <location evidence="1">Cell membrane</location>
        <topology evidence="1">Multi-pass membrane protein</topology>
    </subcellularLocation>
</comment>
<feature type="transmembrane region" description="Helical" evidence="7">
    <location>
        <begin position="23"/>
        <end position="41"/>
    </location>
</feature>
<accession>A0ABX2C782</accession>
<evidence type="ECO:0000256" key="1">
    <source>
        <dbReference type="ARBA" id="ARBA00004651"/>
    </source>
</evidence>
<evidence type="ECO:0000256" key="5">
    <source>
        <dbReference type="ARBA" id="ARBA00022989"/>
    </source>
</evidence>